<dbReference type="EMBL" id="BARS01016244">
    <property type="protein sequence ID" value="GAF98826.1"/>
    <property type="molecule type" value="Genomic_DNA"/>
</dbReference>
<reference evidence="2" key="1">
    <citation type="journal article" date="2014" name="Front. Microbiol.">
        <title>High frequency of phylogenetically diverse reductive dehalogenase-homologous genes in deep subseafloor sedimentary metagenomes.</title>
        <authorList>
            <person name="Kawai M."/>
            <person name="Futagami T."/>
            <person name="Toyoda A."/>
            <person name="Takaki Y."/>
            <person name="Nishi S."/>
            <person name="Hori S."/>
            <person name="Arai W."/>
            <person name="Tsubouchi T."/>
            <person name="Morono Y."/>
            <person name="Uchiyama I."/>
            <person name="Ito T."/>
            <person name="Fujiyama A."/>
            <person name="Inagaki F."/>
            <person name="Takami H."/>
        </authorList>
    </citation>
    <scope>NUCLEOTIDE SEQUENCE</scope>
    <source>
        <strain evidence="2">Expedition CK06-06</strain>
    </source>
</reference>
<gene>
    <name evidence="2" type="ORF">S01H1_26765</name>
</gene>
<sequence length="159" mass="17935">MLDRPRKELNSLEQLVRVKYCKDGPIKYISHLNLAQVFTRALRRANIPVVISGGFNPRFRISFGPPLPLGISSTSEYLDIRLKEEVKVEELTERLNLVLPQGLKILQAKTIPSSADSLVKIIDRASYIITLKIKEKLLDSAAKNQENELKRVGAGNKEK</sequence>
<evidence type="ECO:0000259" key="1">
    <source>
        <dbReference type="Pfam" id="PF10105"/>
    </source>
</evidence>
<organism evidence="2">
    <name type="scientific">marine sediment metagenome</name>
    <dbReference type="NCBI Taxonomy" id="412755"/>
    <lineage>
        <taxon>unclassified sequences</taxon>
        <taxon>metagenomes</taxon>
        <taxon>ecological metagenomes</taxon>
    </lineage>
</organism>
<dbReference type="InterPro" id="IPR018768">
    <property type="entry name" value="DUF2344"/>
</dbReference>
<evidence type="ECO:0000313" key="2">
    <source>
        <dbReference type="EMBL" id="GAF98826.1"/>
    </source>
</evidence>
<name>X0UHP5_9ZZZZ</name>
<dbReference type="NCBIfam" id="TIGR03936">
    <property type="entry name" value="sam_1_link_chp"/>
    <property type="match status" value="1"/>
</dbReference>
<proteinExistence type="predicted"/>
<dbReference type="Pfam" id="PF10105">
    <property type="entry name" value="DUF2344"/>
    <property type="match status" value="1"/>
</dbReference>
<accession>X0UHP5</accession>
<dbReference type="AlphaFoldDB" id="X0UHP5"/>
<comment type="caution">
    <text evidence="2">The sequence shown here is derived from an EMBL/GenBank/DDBJ whole genome shotgun (WGS) entry which is preliminary data.</text>
</comment>
<feature type="domain" description="DUF2344" evidence="1">
    <location>
        <begin position="16"/>
        <end position="141"/>
    </location>
</feature>
<protein>
    <recommendedName>
        <fullName evidence="1">DUF2344 domain-containing protein</fullName>
    </recommendedName>
</protein>